<dbReference type="FunFam" id="1.10.510.10:FF:000021">
    <property type="entry name" value="Serine/threonine protein kinase"/>
    <property type="match status" value="1"/>
</dbReference>
<evidence type="ECO:0000256" key="8">
    <source>
        <dbReference type="ARBA" id="ARBA00022777"/>
    </source>
</evidence>
<dbReference type="AlphaFoldDB" id="A0AAI8STA8"/>
<keyword evidence="3" id="KW-1003">Cell membrane</keyword>
<evidence type="ECO:0000259" key="13">
    <source>
        <dbReference type="PROSITE" id="PS50011"/>
    </source>
</evidence>
<feature type="binding site" evidence="12">
    <location>
        <position position="52"/>
    </location>
    <ligand>
        <name>ATP</name>
        <dbReference type="ChEBI" id="CHEBI:30616"/>
    </ligand>
</feature>
<evidence type="ECO:0000256" key="5">
    <source>
        <dbReference type="ARBA" id="ARBA00022679"/>
    </source>
</evidence>
<dbReference type="InterPro" id="IPR011964">
    <property type="entry name" value="YVTN_b-propeller_repeat"/>
</dbReference>
<proteinExistence type="predicted"/>
<keyword evidence="7 12" id="KW-0547">Nucleotide-binding</keyword>
<evidence type="ECO:0000313" key="14">
    <source>
        <dbReference type="EMBL" id="BBN50741.1"/>
    </source>
</evidence>
<dbReference type="InterPro" id="IPR017441">
    <property type="entry name" value="Protein_kinase_ATP_BS"/>
</dbReference>
<dbReference type="PROSITE" id="PS00108">
    <property type="entry name" value="PROTEIN_KINASE_ST"/>
    <property type="match status" value="1"/>
</dbReference>
<keyword evidence="4" id="KW-0723">Serine/threonine-protein kinase</keyword>
<geneLocation type="plasmid" evidence="14 15">
    <name>p1-JPH1</name>
</geneLocation>
<comment type="subcellular location">
    <subcellularLocation>
        <location evidence="1">Cell membrane</location>
        <topology evidence="1">Single-pass membrane protein</topology>
    </subcellularLocation>
</comment>
<evidence type="ECO:0000256" key="2">
    <source>
        <dbReference type="ARBA" id="ARBA00012513"/>
    </source>
</evidence>
<dbReference type="FunFam" id="3.30.200.20:FF:000348">
    <property type="entry name" value="Serine/threonine protein kinase"/>
    <property type="match status" value="1"/>
</dbReference>
<dbReference type="InterPro" id="IPR011048">
    <property type="entry name" value="Haem_d1_sf"/>
</dbReference>
<dbReference type="InterPro" id="IPR011009">
    <property type="entry name" value="Kinase-like_dom_sf"/>
</dbReference>
<evidence type="ECO:0000256" key="1">
    <source>
        <dbReference type="ARBA" id="ARBA00004162"/>
    </source>
</evidence>
<dbReference type="SUPFAM" id="SSF51004">
    <property type="entry name" value="C-terminal (heme d1) domain of cytochrome cd1-nitrite reductase"/>
    <property type="match status" value="1"/>
</dbReference>
<dbReference type="Gene3D" id="2.130.10.10">
    <property type="entry name" value="YVTN repeat-like/Quinoprotein amine dehydrogenase"/>
    <property type="match status" value="2"/>
</dbReference>
<evidence type="ECO:0000256" key="4">
    <source>
        <dbReference type="ARBA" id="ARBA00022527"/>
    </source>
</evidence>
<organism evidence="14 15">
    <name type="scientific">Mycobacterium avium subsp. hominissuis</name>
    <dbReference type="NCBI Taxonomy" id="439334"/>
    <lineage>
        <taxon>Bacteria</taxon>
        <taxon>Bacillati</taxon>
        <taxon>Actinomycetota</taxon>
        <taxon>Actinomycetes</taxon>
        <taxon>Mycobacteriales</taxon>
        <taxon>Mycobacteriaceae</taxon>
        <taxon>Mycobacterium</taxon>
        <taxon>Mycobacterium avium complex (MAC)</taxon>
    </lineage>
</organism>
<dbReference type="Pfam" id="PF00069">
    <property type="entry name" value="Pkinase"/>
    <property type="match status" value="1"/>
</dbReference>
<keyword evidence="8" id="KW-0418">Kinase</keyword>
<dbReference type="EMBL" id="AP020327">
    <property type="protein sequence ID" value="BBN50741.1"/>
    <property type="molecule type" value="Genomic_DNA"/>
</dbReference>
<keyword evidence="6" id="KW-0812">Transmembrane</keyword>
<evidence type="ECO:0000256" key="7">
    <source>
        <dbReference type="ARBA" id="ARBA00022741"/>
    </source>
</evidence>
<evidence type="ECO:0000256" key="11">
    <source>
        <dbReference type="ARBA" id="ARBA00023136"/>
    </source>
</evidence>
<dbReference type="Gene3D" id="3.30.200.20">
    <property type="entry name" value="Phosphorylase Kinase, domain 1"/>
    <property type="match status" value="1"/>
</dbReference>
<dbReference type="Gene3D" id="1.10.510.10">
    <property type="entry name" value="Transferase(Phosphotransferase) domain 1"/>
    <property type="match status" value="1"/>
</dbReference>
<dbReference type="InterPro" id="IPR051200">
    <property type="entry name" value="Host-pathogen_enzymatic-act"/>
</dbReference>
<dbReference type="NCBIfam" id="TIGR02276">
    <property type="entry name" value="beta_rpt_yvtn"/>
    <property type="match status" value="4"/>
</dbReference>
<dbReference type="PANTHER" id="PTHR47197">
    <property type="entry name" value="PROTEIN NIRF"/>
    <property type="match status" value="1"/>
</dbReference>
<dbReference type="SUPFAM" id="SSF56112">
    <property type="entry name" value="Protein kinase-like (PK-like)"/>
    <property type="match status" value="1"/>
</dbReference>
<dbReference type="RefSeq" id="WP_095785594.1">
    <property type="nucleotide sequence ID" value="NZ_AP020327.1"/>
</dbReference>
<keyword evidence="11" id="KW-0472">Membrane</keyword>
<dbReference type="GO" id="GO:0080090">
    <property type="term" value="P:regulation of primary metabolic process"/>
    <property type="evidence" value="ECO:0007669"/>
    <property type="project" value="UniProtKB-ARBA"/>
</dbReference>
<dbReference type="InterPro" id="IPR000719">
    <property type="entry name" value="Prot_kinase_dom"/>
</dbReference>
<dbReference type="InterPro" id="IPR015943">
    <property type="entry name" value="WD40/YVTN_repeat-like_dom_sf"/>
</dbReference>
<dbReference type="GO" id="GO:0004674">
    <property type="term" value="F:protein serine/threonine kinase activity"/>
    <property type="evidence" value="ECO:0007669"/>
    <property type="project" value="UniProtKB-KW"/>
</dbReference>
<dbReference type="EC" id="2.7.11.1" evidence="2"/>
<evidence type="ECO:0000256" key="3">
    <source>
        <dbReference type="ARBA" id="ARBA00022475"/>
    </source>
</evidence>
<dbReference type="PANTHER" id="PTHR47197:SF3">
    <property type="entry name" value="DIHYDRO-HEME D1 DEHYDROGENASE"/>
    <property type="match status" value="1"/>
</dbReference>
<evidence type="ECO:0000313" key="15">
    <source>
        <dbReference type="Proteomes" id="UP000327362"/>
    </source>
</evidence>
<keyword evidence="9 12" id="KW-0067">ATP-binding</keyword>
<feature type="domain" description="Protein kinase" evidence="13">
    <location>
        <begin position="23"/>
        <end position="282"/>
    </location>
</feature>
<keyword evidence="10" id="KW-1133">Transmembrane helix</keyword>
<protein>
    <recommendedName>
        <fullName evidence="2">non-specific serine/threonine protein kinase</fullName>
        <ecNumber evidence="2">2.7.11.1</ecNumber>
    </recommendedName>
</protein>
<dbReference type="GO" id="GO:0005886">
    <property type="term" value="C:plasma membrane"/>
    <property type="evidence" value="ECO:0007669"/>
    <property type="project" value="UniProtKB-SubCell"/>
</dbReference>
<dbReference type="SMART" id="SM00220">
    <property type="entry name" value="S_TKc"/>
    <property type="match status" value="1"/>
</dbReference>
<keyword evidence="5" id="KW-0808">Transferase</keyword>
<dbReference type="InterPro" id="IPR008271">
    <property type="entry name" value="Ser/Thr_kinase_AS"/>
</dbReference>
<evidence type="ECO:0000256" key="10">
    <source>
        <dbReference type="ARBA" id="ARBA00022989"/>
    </source>
</evidence>
<evidence type="ECO:0000256" key="6">
    <source>
        <dbReference type="ARBA" id="ARBA00022692"/>
    </source>
</evidence>
<dbReference type="PROSITE" id="PS50011">
    <property type="entry name" value="PROTEIN_KINASE_DOM"/>
    <property type="match status" value="1"/>
</dbReference>
<name>A0AAI8STA8_MYCAV</name>
<sequence>MVDEPPDGGATAEWRSGSQFGPYLLKRLLGSGGFGEVYEAVDTNKSRTVALKLLPPSYTANPHFQQRLFREASTAGRLNEPHVVPIHDYGEIEGQLFIDMRLIPGTDLGTVLNNTGPLEPARAVSIITQIAAALDAAHAEHIVHRDVKPANILLTPDDFACLVDFGLANATTDAQLTSAGTTLGTFAYMAPERFGEQPIDYRADIYALACVLHECLTGAQPYHASDNIGMIAAHLATPIPRPSEHPGVPAAFDDVIATGMAKDPADRHSSAGELAVEARRALTGAPAPATATTAATPAPVTPTARRRKTALLSISAVAVVAAAAGIGWSVHSHHGSSTPPPAPPSATGSVARIAATIPVGRRPEAIAVDPAAHTVYTVNYEDGTVSVIDTTRRAISATIPVGHGPTGIALDPSSHTGCVTNNRDDTATLIDTTHGTVTATVKVGTNPWGVAIDPITRTAYVANMWDYSVSVISLDTHTVNATIPVGKNPYGVTVDPPHHTAYVANSSDGTVSAIDTNTLTVQATIPVGTDPRGVAIDSAHHTAFITNEAPGDVSTVNLDTRRINTTLHVGNSPFGVAVDPAAHTVYTANHDSAVTVIDTNTLTVIGAIRLGKDTFTVDVDPQTHIVYTANQDNTVSVIEPG</sequence>
<evidence type="ECO:0000256" key="12">
    <source>
        <dbReference type="PROSITE-ProRule" id="PRU10141"/>
    </source>
</evidence>
<evidence type="ECO:0000256" key="9">
    <source>
        <dbReference type="ARBA" id="ARBA00022840"/>
    </source>
</evidence>
<dbReference type="Proteomes" id="UP000327362">
    <property type="component" value="Plasmid p1-JPH1"/>
</dbReference>
<keyword evidence="14" id="KW-0614">Plasmid</keyword>
<dbReference type="PROSITE" id="PS00107">
    <property type="entry name" value="PROTEIN_KINASE_ATP"/>
    <property type="match status" value="1"/>
</dbReference>
<dbReference type="GO" id="GO:0005524">
    <property type="term" value="F:ATP binding"/>
    <property type="evidence" value="ECO:0007669"/>
    <property type="project" value="UniProtKB-UniRule"/>
</dbReference>
<reference evidence="14 15" key="1">
    <citation type="submission" date="2019-09" db="EMBL/GenBank/DDBJ databases">
        <title>Complete genome sequence of Mycobacterium avium subsp. hominissuis strain JP-H-1.</title>
        <authorList>
            <person name="Kinoshita Y."/>
            <person name="Niwa H."/>
            <person name="Uchida-Fujii E."/>
            <person name="Nukada T."/>
        </authorList>
    </citation>
    <scope>NUCLEOTIDE SEQUENCE [LARGE SCALE GENOMIC DNA]</scope>
    <source>
        <strain evidence="14 15">JP-H-1</strain>
        <plasmid evidence="14 15">p1-JPH1</plasmid>
    </source>
</reference>
<gene>
    <name evidence="14" type="ORF">JPH1_52160</name>
</gene>
<dbReference type="CDD" id="cd14014">
    <property type="entry name" value="STKc_PknB_like"/>
    <property type="match status" value="1"/>
</dbReference>
<accession>A0AAI8STA8</accession>